<keyword evidence="3" id="KW-0442">Lipid degradation</keyword>
<dbReference type="GO" id="GO:0006635">
    <property type="term" value="P:fatty acid beta-oxidation"/>
    <property type="evidence" value="ECO:0007669"/>
    <property type="project" value="UniProtKB-UniPathway"/>
</dbReference>
<feature type="domain" description="3-hydroxyacyl-CoA dehydrogenase NAD binding" evidence="10">
    <location>
        <begin position="7"/>
        <end position="199"/>
    </location>
</feature>
<keyword evidence="8" id="KW-1133">Transmembrane helix</keyword>
<dbReference type="UniPathway" id="UPA00659"/>
<dbReference type="SUPFAM" id="SSF48179">
    <property type="entry name" value="6-phosphogluconate dehydrogenase C-terminal domain-like"/>
    <property type="match status" value="2"/>
</dbReference>
<dbReference type="EMBL" id="JACADJ010000001">
    <property type="protein sequence ID" value="NWH03415.1"/>
    <property type="molecule type" value="Genomic_DNA"/>
</dbReference>
<feature type="domain" description="3-hydroxyacyl-CoA dehydrogenase C-terminal" evidence="9">
    <location>
        <begin position="202"/>
        <end position="301"/>
    </location>
</feature>
<protein>
    <submittedName>
        <fullName evidence="11">Enoyl-CoA hydratase/isomerase family protein</fullName>
    </submittedName>
</protein>
<evidence type="ECO:0000313" key="11">
    <source>
        <dbReference type="EMBL" id="NWH03415.1"/>
    </source>
</evidence>
<keyword evidence="6" id="KW-0443">Lipid metabolism</keyword>
<name>A0A850T3N8_9BACT</name>
<dbReference type="InterPro" id="IPR001753">
    <property type="entry name" value="Enoyl-CoA_hydra/iso"/>
</dbReference>
<dbReference type="SUPFAM" id="SSF52096">
    <property type="entry name" value="ClpP/crotonase"/>
    <property type="match status" value="1"/>
</dbReference>
<dbReference type="InterPro" id="IPR006176">
    <property type="entry name" value="3-OHacyl-CoA_DH_NAD-bd"/>
</dbReference>
<dbReference type="PANTHER" id="PTHR48075:SF7">
    <property type="entry name" value="3-HYDROXYACYL-COA DEHYDROGENASE-RELATED"/>
    <property type="match status" value="1"/>
</dbReference>
<sequence>MVRKIRKAAVIGSGIMGGGIAALLAGAGVEVLLLDIVPFDLTDEEKKDPGARNRIVQAGLEAALATNPSLFYSKKDASRISTGNLDDDIEKMSECDWIVEVVVENLNIKKALFEKIAKVRKQGAIVTSNTSGIPLKDMSQGLSQEFKAHFMGTHFFNPVRYMHLLELIPGAETTPDVMDFIARFGERNLGKGIVRAKDTPNFVGNRIGIQGIGACIKFMREDQMTIPEVDALFGPALGRPKTAIFKTADLVGIDTMVHVAKNSYDLCPDDEQRDTLVLPEFITTMVDKKMLGNKTQGGFYKTELTPEWKKQRKVLNVDTLAYEDFEKASFPCLDQARKKATLAEKVACILKGDDKGAQFAWRCQANAFQYAANRIPEIAETIVEIDNAMKWGYNFEMGPFETWDAYGVEDAVERMKNEGLDIPANVTDMLAKGNKSFYKLENGIRCYFDFSSGQYKAVPVSKNMVSIAAAKGNNKIVFQNASASLVDIGDDVFCIEFHTKMNAINAEIVDAIGRSLDYVEEHGAGLVIGNEAGGMPGAFSAGADLAFVSKLCHEKKYAEIDAFLAKAQSGIQRVKYAPFPVVAAPYGMVLGGGCETCLGADRIVAHTELFMGLVEIGVGLLPAGGGCMNLWKKYVDALPGKTVKEVDLAKFFIQAFMKIAMAAVSMSAAQARDNGFLGPADRIVMNRDNLVGEAKKEVLKMVDDGYIPPLKKKLKVIGNAGQGMVNAEVFNLLNGKFMSEYDAFLAKRIAYVVSGGDAGEGSEIAEEAILKLEREAFVDFCREEKTIARIDHMLKTGKPLRN</sequence>
<evidence type="ECO:0000256" key="2">
    <source>
        <dbReference type="ARBA" id="ARBA00022832"/>
    </source>
</evidence>
<keyword evidence="8" id="KW-0812">Transmembrane</keyword>
<dbReference type="Gene3D" id="3.40.50.720">
    <property type="entry name" value="NAD(P)-binding Rossmann-like Domain"/>
    <property type="match status" value="1"/>
</dbReference>
<reference evidence="11 12" key="1">
    <citation type="submission" date="2020-06" db="EMBL/GenBank/DDBJ databases">
        <title>High-quality draft genome of sulfate reducer Desulfobacter latus type strain AcrS2 isolated from marine sediment.</title>
        <authorList>
            <person name="Hoppe M."/>
            <person name="Larsen C.K."/>
            <person name="Marshall I.P.G."/>
            <person name="Schramm A."/>
            <person name="Marietou A.G."/>
        </authorList>
    </citation>
    <scope>NUCLEOTIDE SEQUENCE [LARGE SCALE GENOMIC DNA]</scope>
    <source>
        <strain evidence="11 12">AcRS2</strain>
    </source>
</reference>
<evidence type="ECO:0000259" key="10">
    <source>
        <dbReference type="Pfam" id="PF02737"/>
    </source>
</evidence>
<dbReference type="InterPro" id="IPR006108">
    <property type="entry name" value="3HC_DH_C"/>
</dbReference>
<dbReference type="SUPFAM" id="SSF51735">
    <property type="entry name" value="NAD(P)-binding Rossmann-fold domains"/>
    <property type="match status" value="1"/>
</dbReference>
<dbReference type="PANTHER" id="PTHR48075">
    <property type="entry name" value="3-HYDROXYACYL-COA DEHYDROGENASE FAMILY PROTEIN"/>
    <property type="match status" value="1"/>
</dbReference>
<evidence type="ECO:0000259" key="9">
    <source>
        <dbReference type="Pfam" id="PF00725"/>
    </source>
</evidence>
<comment type="pathway">
    <text evidence="1">Lipid metabolism; fatty acid beta-oxidation.</text>
</comment>
<evidence type="ECO:0000256" key="6">
    <source>
        <dbReference type="ARBA" id="ARBA00023098"/>
    </source>
</evidence>
<keyword evidence="4" id="KW-0560">Oxidoreductase</keyword>
<proteinExistence type="predicted"/>
<organism evidence="11 12">
    <name type="scientific">Desulfobacter latus</name>
    <dbReference type="NCBI Taxonomy" id="2292"/>
    <lineage>
        <taxon>Bacteria</taxon>
        <taxon>Pseudomonadati</taxon>
        <taxon>Thermodesulfobacteriota</taxon>
        <taxon>Desulfobacteria</taxon>
        <taxon>Desulfobacterales</taxon>
        <taxon>Desulfobacteraceae</taxon>
        <taxon>Desulfobacter</taxon>
    </lineage>
</organism>
<dbReference type="GO" id="GO:0070403">
    <property type="term" value="F:NAD+ binding"/>
    <property type="evidence" value="ECO:0007669"/>
    <property type="project" value="InterPro"/>
</dbReference>
<keyword evidence="2" id="KW-0276">Fatty acid metabolism</keyword>
<dbReference type="InterPro" id="IPR036291">
    <property type="entry name" value="NAD(P)-bd_dom_sf"/>
</dbReference>
<keyword evidence="5" id="KW-0520">NAD</keyword>
<evidence type="ECO:0000256" key="8">
    <source>
        <dbReference type="SAM" id="Phobius"/>
    </source>
</evidence>
<keyword evidence="8" id="KW-0472">Membrane</keyword>
<dbReference type="AlphaFoldDB" id="A0A850T3N8"/>
<feature type="transmembrane region" description="Helical" evidence="8">
    <location>
        <begin position="9"/>
        <end position="34"/>
    </location>
</feature>
<evidence type="ECO:0000256" key="4">
    <source>
        <dbReference type="ARBA" id="ARBA00023002"/>
    </source>
</evidence>
<dbReference type="Gene3D" id="3.90.226.10">
    <property type="entry name" value="2-enoyl-CoA Hydratase, Chain A, domain 1"/>
    <property type="match status" value="1"/>
</dbReference>
<dbReference type="InterPro" id="IPR029045">
    <property type="entry name" value="ClpP/crotonase-like_dom_sf"/>
</dbReference>
<evidence type="ECO:0000256" key="7">
    <source>
        <dbReference type="ARBA" id="ARBA00049556"/>
    </source>
</evidence>
<feature type="domain" description="3-hydroxyacyl-CoA dehydrogenase C-terminal" evidence="9">
    <location>
        <begin position="362"/>
        <end position="413"/>
    </location>
</feature>
<gene>
    <name evidence="11" type="ORF">HXW94_00110</name>
</gene>
<evidence type="ECO:0000313" key="12">
    <source>
        <dbReference type="Proteomes" id="UP000553343"/>
    </source>
</evidence>
<accession>A0A850T3N8</accession>
<keyword evidence="12" id="KW-1185">Reference proteome</keyword>
<evidence type="ECO:0000256" key="3">
    <source>
        <dbReference type="ARBA" id="ARBA00022963"/>
    </source>
</evidence>
<evidence type="ECO:0000256" key="5">
    <source>
        <dbReference type="ARBA" id="ARBA00023027"/>
    </source>
</evidence>
<dbReference type="GO" id="GO:0003857">
    <property type="term" value="F:(3S)-3-hydroxyacyl-CoA dehydrogenase (NAD+) activity"/>
    <property type="evidence" value="ECO:0007669"/>
    <property type="project" value="UniProtKB-EC"/>
</dbReference>
<comment type="catalytic activity">
    <reaction evidence="7">
        <text>a (3S)-3-hydroxyacyl-CoA + NAD(+) = a 3-oxoacyl-CoA + NADH + H(+)</text>
        <dbReference type="Rhea" id="RHEA:22432"/>
        <dbReference type="ChEBI" id="CHEBI:15378"/>
        <dbReference type="ChEBI" id="CHEBI:57318"/>
        <dbReference type="ChEBI" id="CHEBI:57540"/>
        <dbReference type="ChEBI" id="CHEBI:57945"/>
        <dbReference type="ChEBI" id="CHEBI:90726"/>
        <dbReference type="EC" id="1.1.1.35"/>
    </reaction>
</comment>
<dbReference type="RefSeq" id="WP_178364872.1">
    <property type="nucleotide sequence ID" value="NZ_JACADJ010000001.1"/>
</dbReference>
<dbReference type="Pfam" id="PF02737">
    <property type="entry name" value="3HCDH_N"/>
    <property type="match status" value="1"/>
</dbReference>
<dbReference type="GO" id="GO:0016853">
    <property type="term" value="F:isomerase activity"/>
    <property type="evidence" value="ECO:0007669"/>
    <property type="project" value="UniProtKB-KW"/>
</dbReference>
<dbReference type="Pfam" id="PF00378">
    <property type="entry name" value="ECH_1"/>
    <property type="match status" value="1"/>
</dbReference>
<dbReference type="InterPro" id="IPR008927">
    <property type="entry name" value="6-PGluconate_DH-like_C_sf"/>
</dbReference>
<comment type="caution">
    <text evidence="11">The sequence shown here is derived from an EMBL/GenBank/DDBJ whole genome shotgun (WGS) entry which is preliminary data.</text>
</comment>
<dbReference type="Pfam" id="PF00725">
    <property type="entry name" value="3HCDH"/>
    <property type="match status" value="2"/>
</dbReference>
<keyword evidence="11" id="KW-0413">Isomerase</keyword>
<evidence type="ECO:0000256" key="1">
    <source>
        <dbReference type="ARBA" id="ARBA00005005"/>
    </source>
</evidence>
<dbReference type="CDD" id="cd06558">
    <property type="entry name" value="crotonase-like"/>
    <property type="match status" value="1"/>
</dbReference>
<dbReference type="Gene3D" id="1.10.1040.50">
    <property type="match status" value="1"/>
</dbReference>
<dbReference type="Proteomes" id="UP000553343">
    <property type="component" value="Unassembled WGS sequence"/>
</dbReference>